<dbReference type="InterPro" id="IPR036910">
    <property type="entry name" value="HMG_box_dom_sf"/>
</dbReference>
<reference evidence="2" key="1">
    <citation type="journal article" date="2020" name="Nature">
        <title>Giant virus diversity and host interactions through global metagenomics.</title>
        <authorList>
            <person name="Schulz F."/>
            <person name="Roux S."/>
            <person name="Paez-Espino D."/>
            <person name="Jungbluth S."/>
            <person name="Walsh D.A."/>
            <person name="Denef V.J."/>
            <person name="McMahon K.D."/>
            <person name="Konstantinidis K.T."/>
            <person name="Eloe-Fadrosh E.A."/>
            <person name="Kyrpides N.C."/>
            <person name="Woyke T."/>
        </authorList>
    </citation>
    <scope>NUCLEOTIDE SEQUENCE</scope>
    <source>
        <strain evidence="2">GVMAG-M-3300023110-24</strain>
    </source>
</reference>
<dbReference type="EMBL" id="MN739510">
    <property type="protein sequence ID" value="QHT09405.1"/>
    <property type="molecule type" value="Genomic_DNA"/>
</dbReference>
<sequence>MSNFVVDKVPKKVKFTYWQIHLTIMREEYMKQNSGDEPTQEWIDSCKETFNDRLLEMDGKYCDYKNDKMIDSKPKKNTSISSTGCGQTQGRYCFRDEMREKNPKISLEEMDEAWNSMTNEEQEPYKEKAREHNKRIKDNKTSDDDSSDSDDSGKEKKKKTKKKKVDKKVDDVDDVDDTDAVDYSDVPPPHPNGTYAKNQNDSDSSSDDDNTDDDQ</sequence>
<accession>A0A6C0D116</accession>
<evidence type="ECO:0008006" key="3">
    <source>
        <dbReference type="Google" id="ProtNLM"/>
    </source>
</evidence>
<dbReference type="SUPFAM" id="SSF47095">
    <property type="entry name" value="HMG-box"/>
    <property type="match status" value="1"/>
</dbReference>
<dbReference type="Gene3D" id="1.10.30.10">
    <property type="entry name" value="High mobility group box domain"/>
    <property type="match status" value="1"/>
</dbReference>
<proteinExistence type="predicted"/>
<protein>
    <recommendedName>
        <fullName evidence="3">HMG box domain-containing protein</fullName>
    </recommendedName>
</protein>
<feature type="compositionally biased region" description="Basic and acidic residues" evidence="1">
    <location>
        <begin position="123"/>
        <end position="143"/>
    </location>
</feature>
<feature type="region of interest" description="Disordered" evidence="1">
    <location>
        <begin position="115"/>
        <end position="215"/>
    </location>
</feature>
<organism evidence="2">
    <name type="scientific">viral metagenome</name>
    <dbReference type="NCBI Taxonomy" id="1070528"/>
    <lineage>
        <taxon>unclassified sequences</taxon>
        <taxon>metagenomes</taxon>
        <taxon>organismal metagenomes</taxon>
    </lineage>
</organism>
<evidence type="ECO:0000313" key="2">
    <source>
        <dbReference type="EMBL" id="QHT09405.1"/>
    </source>
</evidence>
<dbReference type="AlphaFoldDB" id="A0A6C0D116"/>
<evidence type="ECO:0000256" key="1">
    <source>
        <dbReference type="SAM" id="MobiDB-lite"/>
    </source>
</evidence>
<feature type="compositionally biased region" description="Basic residues" evidence="1">
    <location>
        <begin position="155"/>
        <end position="166"/>
    </location>
</feature>
<name>A0A6C0D116_9ZZZZ</name>
<feature type="compositionally biased region" description="Acidic residues" evidence="1">
    <location>
        <begin position="171"/>
        <end position="182"/>
    </location>
</feature>
<feature type="compositionally biased region" description="Acidic residues" evidence="1">
    <location>
        <begin position="204"/>
        <end position="215"/>
    </location>
</feature>